<evidence type="ECO:0000313" key="2">
    <source>
        <dbReference type="Proteomes" id="UP001234178"/>
    </source>
</evidence>
<dbReference type="EMBL" id="JAOYFB010000041">
    <property type="protein sequence ID" value="KAK4045146.1"/>
    <property type="molecule type" value="Genomic_DNA"/>
</dbReference>
<evidence type="ECO:0000313" key="1">
    <source>
        <dbReference type="EMBL" id="KAK4045146.1"/>
    </source>
</evidence>
<reference evidence="1 2" key="1">
    <citation type="journal article" date="2023" name="Nucleic Acids Res.">
        <title>The hologenome of Daphnia magna reveals possible DNA methylation and microbiome-mediated evolution of the host genome.</title>
        <authorList>
            <person name="Chaturvedi A."/>
            <person name="Li X."/>
            <person name="Dhandapani V."/>
            <person name="Marshall H."/>
            <person name="Kissane S."/>
            <person name="Cuenca-Cambronero M."/>
            <person name="Asole G."/>
            <person name="Calvet F."/>
            <person name="Ruiz-Romero M."/>
            <person name="Marangio P."/>
            <person name="Guigo R."/>
            <person name="Rago D."/>
            <person name="Mirbahai L."/>
            <person name="Eastwood N."/>
            <person name="Colbourne J.K."/>
            <person name="Zhou J."/>
            <person name="Mallon E."/>
            <person name="Orsini L."/>
        </authorList>
    </citation>
    <scope>NUCLEOTIDE SEQUENCE [LARGE SCALE GENOMIC DNA]</scope>
    <source>
        <strain evidence="1">LRV0_1</strain>
    </source>
</reference>
<organism evidence="1 2">
    <name type="scientific">Daphnia magna</name>
    <dbReference type="NCBI Taxonomy" id="35525"/>
    <lineage>
        <taxon>Eukaryota</taxon>
        <taxon>Metazoa</taxon>
        <taxon>Ecdysozoa</taxon>
        <taxon>Arthropoda</taxon>
        <taxon>Crustacea</taxon>
        <taxon>Branchiopoda</taxon>
        <taxon>Diplostraca</taxon>
        <taxon>Cladocera</taxon>
        <taxon>Anomopoda</taxon>
        <taxon>Daphniidae</taxon>
        <taxon>Daphnia</taxon>
    </lineage>
</organism>
<proteinExistence type="predicted"/>
<comment type="caution">
    <text evidence="1">The sequence shown here is derived from an EMBL/GenBank/DDBJ whole genome shotgun (WGS) entry which is preliminary data.</text>
</comment>
<name>A0ABR0B990_9CRUS</name>
<dbReference type="Proteomes" id="UP001234178">
    <property type="component" value="Unassembled WGS sequence"/>
</dbReference>
<gene>
    <name evidence="1" type="ORF">OUZ56_032554</name>
</gene>
<protein>
    <submittedName>
        <fullName evidence="1">Uncharacterized protein</fullName>
    </submittedName>
</protein>
<sequence length="243" mass="26905">MVEIIGPHSFKTSTKRSWTGVLWLRIDSTPFPCEHWDDFVIPIFAALCAAAHRIANFGSGSERVYFMDGPYTLRLRSANNDQVHVTGIGRGDVSGVLSIESLLAQLLAASEPLLSACGSVTVGDCNYSDVLRLIQAVEATSGDQFGIEVESHEEPTMHTFANFDDLESFLVHWNNFGDSQGAYDALGMCMLLASCVENLRISSLEPDHEVFLETLSTDQKDFLVNLLRKDVNKTSCREQLREP</sequence>
<accession>A0ABR0B990</accession>
<keyword evidence="2" id="KW-1185">Reference proteome</keyword>